<dbReference type="InterPro" id="IPR008258">
    <property type="entry name" value="Transglycosylase_SLT_dom_1"/>
</dbReference>
<accession>A0A644ULX0</accession>
<proteinExistence type="predicted"/>
<dbReference type="InterPro" id="IPR023346">
    <property type="entry name" value="Lysozyme-like_dom_sf"/>
</dbReference>
<keyword evidence="1" id="KW-1133">Transmembrane helix</keyword>
<feature type="transmembrane region" description="Helical" evidence="1">
    <location>
        <begin position="9"/>
        <end position="29"/>
    </location>
</feature>
<name>A0A644ULX0_9ZZZZ</name>
<reference evidence="3" key="1">
    <citation type="submission" date="2019-08" db="EMBL/GenBank/DDBJ databases">
        <authorList>
            <person name="Kucharzyk K."/>
            <person name="Murdoch R.W."/>
            <person name="Higgins S."/>
            <person name="Loffler F."/>
        </authorList>
    </citation>
    <scope>NUCLEOTIDE SEQUENCE</scope>
</reference>
<gene>
    <name evidence="3" type="ORF">SDC9_25647</name>
</gene>
<dbReference type="EMBL" id="VSSQ01000130">
    <property type="protein sequence ID" value="MPL79762.1"/>
    <property type="molecule type" value="Genomic_DNA"/>
</dbReference>
<evidence type="ECO:0000256" key="1">
    <source>
        <dbReference type="SAM" id="Phobius"/>
    </source>
</evidence>
<dbReference type="AlphaFoldDB" id="A0A644ULX0"/>
<protein>
    <recommendedName>
        <fullName evidence="2">Transglycosylase SLT domain-containing protein</fullName>
    </recommendedName>
</protein>
<keyword evidence="1" id="KW-0812">Transmembrane</keyword>
<evidence type="ECO:0000259" key="2">
    <source>
        <dbReference type="Pfam" id="PF01464"/>
    </source>
</evidence>
<dbReference type="Gene3D" id="1.10.530.10">
    <property type="match status" value="1"/>
</dbReference>
<keyword evidence="1" id="KW-0472">Membrane</keyword>
<feature type="domain" description="Transglycosylase SLT" evidence="2">
    <location>
        <begin position="104"/>
        <end position="210"/>
    </location>
</feature>
<dbReference type="PANTHER" id="PTHR37423">
    <property type="entry name" value="SOLUBLE LYTIC MUREIN TRANSGLYCOSYLASE-RELATED"/>
    <property type="match status" value="1"/>
</dbReference>
<sequence>MKKSWIKELSIVAIVLSSIAIIMGIFVMARTAPTNSDSEYMDIVKQHYQNFAPPIPQKVEFCGKEIPLDNVFVREALDRELTSIMYNHSTTFLILKRAQRYFPIIEPLLKKESVPEDIKYLAVAESGLTNVVSPAKAEGFWQFLLPTAKEYGLDTLDGWDERYDLEKSTIAACKYLKQKKEVFNDWALACAAYNSGERSVKTRLNEQGCDNYWDLYTFTETARYVYRIIAYKLIMENPQQYGYYFRQKDTYQPIPTKEIIVDTTINDLYAFAQQVGVKYNHLRFLNPSIRASKIYNKNNKKLRIYLPTTNALSWDYLTKDMQNQQMIIE</sequence>
<dbReference type="PANTHER" id="PTHR37423:SF2">
    <property type="entry name" value="MEMBRANE-BOUND LYTIC MUREIN TRANSGLYCOSYLASE C"/>
    <property type="match status" value="1"/>
</dbReference>
<dbReference type="CDD" id="cd16894">
    <property type="entry name" value="MltD-like"/>
    <property type="match status" value="1"/>
</dbReference>
<dbReference type="Pfam" id="PF01464">
    <property type="entry name" value="SLT"/>
    <property type="match status" value="1"/>
</dbReference>
<comment type="caution">
    <text evidence="3">The sequence shown here is derived from an EMBL/GenBank/DDBJ whole genome shotgun (WGS) entry which is preliminary data.</text>
</comment>
<organism evidence="3">
    <name type="scientific">bioreactor metagenome</name>
    <dbReference type="NCBI Taxonomy" id="1076179"/>
    <lineage>
        <taxon>unclassified sequences</taxon>
        <taxon>metagenomes</taxon>
        <taxon>ecological metagenomes</taxon>
    </lineage>
</organism>
<evidence type="ECO:0000313" key="3">
    <source>
        <dbReference type="EMBL" id="MPL79762.1"/>
    </source>
</evidence>
<dbReference type="SUPFAM" id="SSF53955">
    <property type="entry name" value="Lysozyme-like"/>
    <property type="match status" value="1"/>
</dbReference>